<dbReference type="RefSeq" id="WP_067300309.1">
    <property type="nucleotide sequence ID" value="NZ_LRMV01000001.1"/>
</dbReference>
<organism evidence="2 3">
    <name type="scientific">Micromonospora rifamycinica</name>
    <dbReference type="NCBI Taxonomy" id="291594"/>
    <lineage>
        <taxon>Bacteria</taxon>
        <taxon>Bacillati</taxon>
        <taxon>Actinomycetota</taxon>
        <taxon>Actinomycetes</taxon>
        <taxon>Micromonosporales</taxon>
        <taxon>Micromonosporaceae</taxon>
        <taxon>Micromonospora</taxon>
    </lineage>
</organism>
<reference evidence="3" key="1">
    <citation type="submission" date="2016-06" db="EMBL/GenBank/DDBJ databases">
        <authorList>
            <person name="Varghese N."/>
            <person name="Submissions Spin"/>
        </authorList>
    </citation>
    <scope>NUCLEOTIDE SEQUENCE [LARGE SCALE GENOMIC DNA]</scope>
    <source>
        <strain evidence="3">DSM 44983</strain>
    </source>
</reference>
<evidence type="ECO:0000313" key="3">
    <source>
        <dbReference type="Proteomes" id="UP000198226"/>
    </source>
</evidence>
<feature type="region of interest" description="Disordered" evidence="1">
    <location>
        <begin position="72"/>
        <end position="116"/>
    </location>
</feature>
<evidence type="ECO:0000313" key="2">
    <source>
        <dbReference type="EMBL" id="SCG67348.1"/>
    </source>
</evidence>
<dbReference type="SUPFAM" id="SSF57938">
    <property type="entry name" value="DnaJ/Hsp40 cysteine-rich domain"/>
    <property type="match status" value="1"/>
</dbReference>
<accession>A0A109IQ29</accession>
<name>A0A109IQ29_9ACTN</name>
<dbReference type="AlphaFoldDB" id="A0A109IQ29"/>
<dbReference type="OrthoDB" id="9948612at2"/>
<proteinExistence type="predicted"/>
<protein>
    <submittedName>
        <fullName evidence="2">Uncharacterized protein</fullName>
    </submittedName>
</protein>
<sequence>MERRQLVIVVLVALAVLLVLAVLALVVNAVSSLWSATRSLTRREREPEPELHLPARRCLPCRGTGWLNREPERTHTFTGDGFEDRRTPARICPDCGGTGTNPQGRAGGPPGNRSPR</sequence>
<dbReference type="InterPro" id="IPR036410">
    <property type="entry name" value="HSP_DnaJ_Cys-rich_dom_sf"/>
</dbReference>
<dbReference type="EMBL" id="LT607752">
    <property type="protein sequence ID" value="SCG67348.1"/>
    <property type="molecule type" value="Genomic_DNA"/>
</dbReference>
<gene>
    <name evidence="2" type="ORF">GA0070623_3265</name>
</gene>
<evidence type="ECO:0000256" key="1">
    <source>
        <dbReference type="SAM" id="MobiDB-lite"/>
    </source>
</evidence>
<keyword evidence="3" id="KW-1185">Reference proteome</keyword>
<dbReference type="Proteomes" id="UP000198226">
    <property type="component" value="Chromosome I"/>
</dbReference>